<dbReference type="Gene3D" id="3.40.50.1820">
    <property type="entry name" value="alpha/beta hydrolase"/>
    <property type="match status" value="1"/>
</dbReference>
<evidence type="ECO:0000313" key="3">
    <source>
        <dbReference type="EMBL" id="MUN40240.1"/>
    </source>
</evidence>
<feature type="chain" id="PRO_5029574818" description="ATP-dependent DNA helicase RecG" evidence="2">
    <location>
        <begin position="28"/>
        <end position="653"/>
    </location>
</feature>
<organism evidence="3 4">
    <name type="scientific">Actinomadura litoris</name>
    <dbReference type="NCBI Taxonomy" id="2678616"/>
    <lineage>
        <taxon>Bacteria</taxon>
        <taxon>Bacillati</taxon>
        <taxon>Actinomycetota</taxon>
        <taxon>Actinomycetes</taxon>
        <taxon>Streptosporangiales</taxon>
        <taxon>Thermomonosporaceae</taxon>
        <taxon>Actinomadura</taxon>
    </lineage>
</organism>
<feature type="region of interest" description="Disordered" evidence="1">
    <location>
        <begin position="591"/>
        <end position="627"/>
    </location>
</feature>
<dbReference type="AlphaFoldDB" id="A0A7K1L743"/>
<dbReference type="EMBL" id="WOFH01000010">
    <property type="protein sequence ID" value="MUN40240.1"/>
    <property type="molecule type" value="Genomic_DNA"/>
</dbReference>
<evidence type="ECO:0000256" key="1">
    <source>
        <dbReference type="SAM" id="MobiDB-lite"/>
    </source>
</evidence>
<evidence type="ECO:0000256" key="2">
    <source>
        <dbReference type="SAM" id="SignalP"/>
    </source>
</evidence>
<feature type="signal peptide" evidence="2">
    <location>
        <begin position="1"/>
        <end position="27"/>
    </location>
</feature>
<evidence type="ECO:0008006" key="5">
    <source>
        <dbReference type="Google" id="ProtNLM"/>
    </source>
</evidence>
<protein>
    <recommendedName>
        <fullName evidence="5">ATP-dependent DNA helicase RecG</fullName>
    </recommendedName>
</protein>
<gene>
    <name evidence="3" type="ORF">GNZ18_27110</name>
</gene>
<name>A0A7K1L743_9ACTN</name>
<dbReference type="InterPro" id="IPR029058">
    <property type="entry name" value="AB_hydrolase_fold"/>
</dbReference>
<proteinExistence type="predicted"/>
<dbReference type="Proteomes" id="UP000432015">
    <property type="component" value="Unassembled WGS sequence"/>
</dbReference>
<keyword evidence="4" id="KW-1185">Reference proteome</keyword>
<feature type="compositionally biased region" description="Basic and acidic residues" evidence="1">
    <location>
        <begin position="615"/>
        <end position="627"/>
    </location>
</feature>
<dbReference type="RefSeq" id="WP_156219362.1">
    <property type="nucleotide sequence ID" value="NZ_WOFH01000010.1"/>
</dbReference>
<comment type="caution">
    <text evidence="3">The sequence shown here is derived from an EMBL/GenBank/DDBJ whole genome shotgun (WGS) entry which is preliminary data.</text>
</comment>
<keyword evidence="2" id="KW-0732">Signal</keyword>
<evidence type="ECO:0000313" key="4">
    <source>
        <dbReference type="Proteomes" id="UP000432015"/>
    </source>
</evidence>
<reference evidence="3 4" key="1">
    <citation type="submission" date="2019-11" db="EMBL/GenBank/DDBJ databases">
        <authorList>
            <person name="Cao P."/>
        </authorList>
    </citation>
    <scope>NUCLEOTIDE SEQUENCE [LARGE SCALE GENOMIC DNA]</scope>
    <source>
        <strain evidence="3 4">NEAU-AAG5</strain>
    </source>
</reference>
<accession>A0A7K1L743</accession>
<sequence>MLPRSLTAVLTAAVTLAALTAPPSSRAAAAPDGDGCDPIDPAACLLPFPNDWYTDPDPDTPTGRRVHMRTTLRNASGAPVAPGEWNRADGFSPGSMLLSRVPGVDLERSGAAPVTDIGASLRPDAPIVVLDTATGERWPYWAELDANAPDARKALIVRPARNFREGHRYVVALRNLRDASGDRIRPGAAFARILGPTLPASDPLSARQRDERRVLADLAAHGVRRDGLYLAWDFTVASRESLTGPMLRIRDETLRDLGGRSPRFQVTRVTDDVDGLIAREVKGVVWAPSYLDRPGGPPGSAFHRGPDGLPARLPGNEQAVPFQCEIPRSAFSRPARPALYGHGLLGAEREVGAGSVKAMAAEHGFAFCATKWIGMADEDIPNDLAALADLTHFRTVADRLQQGLLGFVVLGRAMTRGFASDRAFQDDSGASLIDTREPLAYDGNSQGGIMGGALTAVSPDLRRAVLGVPAMNYSTLLNRSVDFAAFGKALDASYPDKLDQQIGLGLLQMLWDRGEADGYAWHLTRRPLPGTPRHRVLMHTAFGDHQVATVAAEVEARTIGARVHAPFLSPGRSPDKVPFWGIPRFGPSHDGSAIVVWDSGSPAPPTTNTPPAQGRDPHSDPRDSADARRQKAIFLKTGRVVDVCGGGPCMITP</sequence>